<gene>
    <name evidence="2" type="ORF">JY651_25110</name>
</gene>
<protein>
    <recommendedName>
        <fullName evidence="1">DUF4350 domain-containing protein</fullName>
    </recommendedName>
</protein>
<sequence length="427" mass="45997">MRDRFPLLVVGGLVLTVVLGVFLVKSAQRGEFADTLSTFRAQEDGARALFLLAQESGLPVARRMADLRLMTGQQGTPVLLAVEVEDAYEADPDQTQLAAEPDAGLEDEDVPRTGFNAFRAAALDDTEYKQLLEHVRNGGTLVYVPWGSRENPLLDALEVKLFKADTTLPMRTLVPPLPTPYTLGVERVEAKVQAYLTLPAHAVPVLEDDRLGQVVAAVVPHGQGRVLVVGAPELAMNRALARADNAQFWLSALAAMGPGPYEFDEFHHGFTNERSVVDFARRYGLHFAVAQLLLGVTLWSVSLKRFGRPHPPPESVRVGATDALFAMGRLYREGRHHAFAAGLIAKGLTQELALHAGLPAHSPATSVAQGLRERGRDDLAKGLQAVAVQADTVSSDSDLQQLAANAAGLRQRLHTAGAGRRSTPGTT</sequence>
<proteinExistence type="predicted"/>
<evidence type="ECO:0000313" key="3">
    <source>
        <dbReference type="Proteomes" id="UP000662747"/>
    </source>
</evidence>
<feature type="domain" description="DUF4350" evidence="1">
    <location>
        <begin position="123"/>
        <end position="251"/>
    </location>
</feature>
<dbReference type="RefSeq" id="WP_206720240.1">
    <property type="nucleotide sequence ID" value="NZ_CP071090.1"/>
</dbReference>
<accession>A0ABX7NMD8</accession>
<dbReference type="InterPro" id="IPR029062">
    <property type="entry name" value="Class_I_gatase-like"/>
</dbReference>
<organism evidence="2 3">
    <name type="scientific">Pyxidicoccus parkwayensis</name>
    <dbReference type="NCBI Taxonomy" id="2813578"/>
    <lineage>
        <taxon>Bacteria</taxon>
        <taxon>Pseudomonadati</taxon>
        <taxon>Myxococcota</taxon>
        <taxon>Myxococcia</taxon>
        <taxon>Myxococcales</taxon>
        <taxon>Cystobacterineae</taxon>
        <taxon>Myxococcaceae</taxon>
        <taxon>Pyxidicoccus</taxon>
    </lineage>
</organism>
<dbReference type="InterPro" id="IPR025646">
    <property type="entry name" value="DUF4350"/>
</dbReference>
<reference evidence="2 3" key="1">
    <citation type="submission" date="2021-02" db="EMBL/GenBank/DDBJ databases">
        <title>De Novo genome assembly of isolated myxobacteria.</title>
        <authorList>
            <person name="Stevens D.C."/>
        </authorList>
    </citation>
    <scope>NUCLEOTIDE SEQUENCE [LARGE SCALE GENOMIC DNA]</scope>
    <source>
        <strain evidence="3">SCPEA02</strain>
    </source>
</reference>
<evidence type="ECO:0000313" key="2">
    <source>
        <dbReference type="EMBL" id="QSQ18649.1"/>
    </source>
</evidence>
<evidence type="ECO:0000259" key="1">
    <source>
        <dbReference type="Pfam" id="PF14258"/>
    </source>
</evidence>
<dbReference type="EMBL" id="CP071090">
    <property type="protein sequence ID" value="QSQ18649.1"/>
    <property type="molecule type" value="Genomic_DNA"/>
</dbReference>
<name>A0ABX7NMD8_9BACT</name>
<keyword evidence="3" id="KW-1185">Reference proteome</keyword>
<dbReference type="Pfam" id="PF14258">
    <property type="entry name" value="DUF4350"/>
    <property type="match status" value="1"/>
</dbReference>
<dbReference type="SUPFAM" id="SSF52317">
    <property type="entry name" value="Class I glutamine amidotransferase-like"/>
    <property type="match status" value="1"/>
</dbReference>
<dbReference type="Proteomes" id="UP000662747">
    <property type="component" value="Chromosome"/>
</dbReference>